<feature type="compositionally biased region" description="Basic and acidic residues" evidence="1">
    <location>
        <begin position="17"/>
        <end position="31"/>
    </location>
</feature>
<proteinExistence type="predicted"/>
<name>A0A8J2NYU2_9HEXA</name>
<evidence type="ECO:0000256" key="1">
    <source>
        <dbReference type="SAM" id="MobiDB-lite"/>
    </source>
</evidence>
<feature type="region of interest" description="Disordered" evidence="1">
    <location>
        <begin position="1"/>
        <end position="31"/>
    </location>
</feature>
<evidence type="ECO:0000313" key="2">
    <source>
        <dbReference type="EMBL" id="CAG7724248.1"/>
    </source>
</evidence>
<feature type="non-terminal residue" evidence="2">
    <location>
        <position position="1"/>
    </location>
</feature>
<dbReference type="AlphaFoldDB" id="A0A8J2NYU2"/>
<protein>
    <submittedName>
        <fullName evidence="2">Uncharacterized protein</fullName>
    </submittedName>
</protein>
<organism evidence="2 3">
    <name type="scientific">Allacma fusca</name>
    <dbReference type="NCBI Taxonomy" id="39272"/>
    <lineage>
        <taxon>Eukaryota</taxon>
        <taxon>Metazoa</taxon>
        <taxon>Ecdysozoa</taxon>
        <taxon>Arthropoda</taxon>
        <taxon>Hexapoda</taxon>
        <taxon>Collembola</taxon>
        <taxon>Symphypleona</taxon>
        <taxon>Sminthuridae</taxon>
        <taxon>Allacma</taxon>
    </lineage>
</organism>
<dbReference type="Proteomes" id="UP000708208">
    <property type="component" value="Unassembled WGS sequence"/>
</dbReference>
<sequence length="31" mass="3469">GGIFSPPDISIQGNKEMMMKEEKKEDEGDVE</sequence>
<dbReference type="EMBL" id="CAJVCH010107573">
    <property type="protein sequence ID" value="CAG7724248.1"/>
    <property type="molecule type" value="Genomic_DNA"/>
</dbReference>
<keyword evidence="3" id="KW-1185">Reference proteome</keyword>
<gene>
    <name evidence="2" type="ORF">AFUS01_LOCUS13282</name>
</gene>
<accession>A0A8J2NYU2</accession>
<reference evidence="2" key="1">
    <citation type="submission" date="2021-06" db="EMBL/GenBank/DDBJ databases">
        <authorList>
            <person name="Hodson N. C."/>
            <person name="Mongue J. A."/>
            <person name="Jaron S. K."/>
        </authorList>
    </citation>
    <scope>NUCLEOTIDE SEQUENCE</scope>
</reference>
<comment type="caution">
    <text evidence="2">The sequence shown here is derived from an EMBL/GenBank/DDBJ whole genome shotgun (WGS) entry which is preliminary data.</text>
</comment>
<evidence type="ECO:0000313" key="3">
    <source>
        <dbReference type="Proteomes" id="UP000708208"/>
    </source>
</evidence>